<dbReference type="PROSITE" id="PS50893">
    <property type="entry name" value="ABC_TRANSPORTER_2"/>
    <property type="match status" value="1"/>
</dbReference>
<dbReference type="Proteomes" id="UP001378188">
    <property type="component" value="Unassembled WGS sequence"/>
</dbReference>
<evidence type="ECO:0000256" key="4">
    <source>
        <dbReference type="ARBA" id="ARBA00022741"/>
    </source>
</evidence>
<dbReference type="InterPro" id="IPR013563">
    <property type="entry name" value="Oligopep_ABC_C"/>
</dbReference>
<evidence type="ECO:0000256" key="3">
    <source>
        <dbReference type="ARBA" id="ARBA00022448"/>
    </source>
</evidence>
<dbReference type="GO" id="GO:0016887">
    <property type="term" value="F:ATP hydrolysis activity"/>
    <property type="evidence" value="ECO:0007669"/>
    <property type="project" value="InterPro"/>
</dbReference>
<organism evidence="7 8">
    <name type="scientific">Microbaculum marinum</name>
    <dbReference type="NCBI Taxonomy" id="1764581"/>
    <lineage>
        <taxon>Bacteria</taxon>
        <taxon>Pseudomonadati</taxon>
        <taxon>Pseudomonadota</taxon>
        <taxon>Alphaproteobacteria</taxon>
        <taxon>Hyphomicrobiales</taxon>
        <taxon>Tepidamorphaceae</taxon>
        <taxon>Microbaculum</taxon>
    </lineage>
</organism>
<dbReference type="Gene3D" id="3.40.50.300">
    <property type="entry name" value="P-loop containing nucleotide triphosphate hydrolases"/>
    <property type="match status" value="1"/>
</dbReference>
<dbReference type="AlphaFoldDB" id="A0AAW9RNK9"/>
<dbReference type="Pfam" id="PF08352">
    <property type="entry name" value="oligo_HPY"/>
    <property type="match status" value="1"/>
</dbReference>
<dbReference type="SMART" id="SM00382">
    <property type="entry name" value="AAA"/>
    <property type="match status" value="1"/>
</dbReference>
<comment type="subcellular location">
    <subcellularLocation>
        <location evidence="1">Cell inner membrane</location>
        <topology evidence="1">Peripheral membrane protein</topology>
    </subcellularLocation>
</comment>
<name>A0AAW9RNK9_9HYPH</name>
<dbReference type="RefSeq" id="WP_340331223.1">
    <property type="nucleotide sequence ID" value="NZ_JAZHOF010000008.1"/>
</dbReference>
<evidence type="ECO:0000256" key="5">
    <source>
        <dbReference type="ARBA" id="ARBA00022840"/>
    </source>
</evidence>
<dbReference type="GO" id="GO:0005524">
    <property type="term" value="F:ATP binding"/>
    <property type="evidence" value="ECO:0007669"/>
    <property type="project" value="UniProtKB-KW"/>
</dbReference>
<dbReference type="CDD" id="cd03257">
    <property type="entry name" value="ABC_NikE_OppD_transporters"/>
    <property type="match status" value="1"/>
</dbReference>
<comment type="caution">
    <text evidence="7">The sequence shown here is derived from an EMBL/GenBank/DDBJ whole genome shotgun (WGS) entry which is preliminary data.</text>
</comment>
<dbReference type="InterPro" id="IPR003593">
    <property type="entry name" value="AAA+_ATPase"/>
</dbReference>
<keyword evidence="5 7" id="KW-0067">ATP-binding</keyword>
<dbReference type="GO" id="GO:0015833">
    <property type="term" value="P:peptide transport"/>
    <property type="evidence" value="ECO:0007669"/>
    <property type="project" value="InterPro"/>
</dbReference>
<reference evidence="7 8" key="1">
    <citation type="submission" date="2024-02" db="EMBL/GenBank/DDBJ databases">
        <title>Genome analysis and characterization of Microbaculum marinisediminis sp. nov., isolated from marine sediment.</title>
        <authorList>
            <person name="Du Z.-J."/>
            <person name="Ye Y.-Q."/>
            <person name="Zhang Z.-R."/>
            <person name="Yuan S.-M."/>
            <person name="Zhang X.-Y."/>
        </authorList>
    </citation>
    <scope>NUCLEOTIDE SEQUENCE [LARGE SCALE GENOMIC DNA]</scope>
    <source>
        <strain evidence="7 8">SDUM1044001</strain>
    </source>
</reference>
<evidence type="ECO:0000256" key="1">
    <source>
        <dbReference type="ARBA" id="ARBA00004417"/>
    </source>
</evidence>
<dbReference type="InterPro" id="IPR003439">
    <property type="entry name" value="ABC_transporter-like_ATP-bd"/>
</dbReference>
<evidence type="ECO:0000256" key="2">
    <source>
        <dbReference type="ARBA" id="ARBA00005417"/>
    </source>
</evidence>
<dbReference type="GO" id="GO:0055085">
    <property type="term" value="P:transmembrane transport"/>
    <property type="evidence" value="ECO:0007669"/>
    <property type="project" value="UniProtKB-ARBA"/>
</dbReference>
<evidence type="ECO:0000259" key="6">
    <source>
        <dbReference type="PROSITE" id="PS50893"/>
    </source>
</evidence>
<keyword evidence="3" id="KW-0813">Transport</keyword>
<keyword evidence="8" id="KW-1185">Reference proteome</keyword>
<dbReference type="PANTHER" id="PTHR43776">
    <property type="entry name" value="TRANSPORT ATP-BINDING PROTEIN"/>
    <property type="match status" value="1"/>
</dbReference>
<dbReference type="PANTHER" id="PTHR43776:SF7">
    <property type="entry name" value="D,D-DIPEPTIDE TRANSPORT ATP-BINDING PROTEIN DDPF-RELATED"/>
    <property type="match status" value="1"/>
</dbReference>
<dbReference type="FunFam" id="3.40.50.300:FF:000016">
    <property type="entry name" value="Oligopeptide ABC transporter ATP-binding component"/>
    <property type="match status" value="1"/>
</dbReference>
<comment type="similarity">
    <text evidence="2">Belongs to the ABC transporter superfamily.</text>
</comment>
<sequence length="326" mass="36210">MGDLLEVRGLTKVFSLSKHEDLVAVNNVSFALGRGETLGLVGESGSGKTTVGRCVLRLIEPTSGEVLLDGTDIRKLETDDLRRMRSRMQLVFQDPLASLNPTYTVRQTVSEPLALHGVKRAERHERVADMLRHVGIGEHLFNYYPADLTAGEQQRIGIARALITRPEIVVLDEPTSTLDASARAEILALLERIQKETGTSFIFISHDMTSIARICHRIAVMYLGRIVEEAPTDELLAKQYHPYSKALMSAVLFADPRRVPSPYVIKGEIPTAINPKPECGLYSRCPMRQDRCREGVPPLMEVAPARTSACLRWQELEQTELAAVDA</sequence>
<dbReference type="SUPFAM" id="SSF52540">
    <property type="entry name" value="P-loop containing nucleoside triphosphate hydrolases"/>
    <property type="match status" value="1"/>
</dbReference>
<dbReference type="NCBIfam" id="TIGR01727">
    <property type="entry name" value="oligo_HPY"/>
    <property type="match status" value="1"/>
</dbReference>
<dbReference type="InterPro" id="IPR027417">
    <property type="entry name" value="P-loop_NTPase"/>
</dbReference>
<dbReference type="Pfam" id="PF00005">
    <property type="entry name" value="ABC_tran"/>
    <property type="match status" value="1"/>
</dbReference>
<dbReference type="GO" id="GO:0005886">
    <property type="term" value="C:plasma membrane"/>
    <property type="evidence" value="ECO:0007669"/>
    <property type="project" value="UniProtKB-SubCell"/>
</dbReference>
<dbReference type="EMBL" id="JAZHOF010000008">
    <property type="protein sequence ID" value="MEJ8573520.1"/>
    <property type="molecule type" value="Genomic_DNA"/>
</dbReference>
<feature type="domain" description="ABC transporter" evidence="6">
    <location>
        <begin position="5"/>
        <end position="248"/>
    </location>
</feature>
<keyword evidence="4" id="KW-0547">Nucleotide-binding</keyword>
<accession>A0AAW9RNK9</accession>
<proteinExistence type="inferred from homology"/>
<gene>
    <name evidence="7" type="ORF">V3328_18670</name>
</gene>
<evidence type="ECO:0000313" key="8">
    <source>
        <dbReference type="Proteomes" id="UP001378188"/>
    </source>
</evidence>
<dbReference type="InterPro" id="IPR050319">
    <property type="entry name" value="ABC_transp_ATP-bind"/>
</dbReference>
<evidence type="ECO:0000313" key="7">
    <source>
        <dbReference type="EMBL" id="MEJ8573520.1"/>
    </source>
</evidence>
<protein>
    <submittedName>
        <fullName evidence="7">ABC transporter ATP-binding protein</fullName>
    </submittedName>
</protein>